<dbReference type="Pfam" id="PF13560">
    <property type="entry name" value="HTH_31"/>
    <property type="match status" value="1"/>
</dbReference>
<dbReference type="PANTHER" id="PTHR43236">
    <property type="entry name" value="ANTITOXIN HIGA1"/>
    <property type="match status" value="1"/>
</dbReference>
<reference evidence="3" key="1">
    <citation type="journal article" date="2019" name="Int. J. Syst. Evol. Microbiol.">
        <title>The Global Catalogue of Microorganisms (GCM) 10K type strain sequencing project: providing services to taxonomists for standard genome sequencing and annotation.</title>
        <authorList>
            <consortium name="The Broad Institute Genomics Platform"/>
            <consortium name="The Broad Institute Genome Sequencing Center for Infectious Disease"/>
            <person name="Wu L."/>
            <person name="Ma J."/>
        </authorList>
    </citation>
    <scope>NUCLEOTIDE SEQUENCE [LARGE SCALE GENOMIC DNA]</scope>
    <source>
        <strain evidence="3">JCM 17017</strain>
    </source>
</reference>
<organism evidence="2 3">
    <name type="scientific">Amycolatopsis tucumanensis</name>
    <dbReference type="NCBI Taxonomy" id="401106"/>
    <lineage>
        <taxon>Bacteria</taxon>
        <taxon>Bacillati</taxon>
        <taxon>Actinomycetota</taxon>
        <taxon>Actinomycetes</taxon>
        <taxon>Pseudonocardiales</taxon>
        <taxon>Pseudonocardiaceae</taxon>
        <taxon>Amycolatopsis</taxon>
    </lineage>
</organism>
<accession>A0ABP7HD96</accession>
<sequence>MSNSQGSSDIAAQELGRRLRALREDRGLSVREAAAHVRKHTGQTLTRGELTSVEEGSLRRLTMEFVDALAELYRTAPETLFAGLTLGQRVWLLRRHRGMTQAELAAAITEYTGAVRSRQYISKLEKDDLQAPVSKANLRALAQVLRKPLGFLTGSDDAINDAERELLSALRDLKRAGVRGVHIHRCVTPDVAGDLLDLARTVRNARADLSSAGAATFRPR</sequence>
<evidence type="ECO:0000259" key="1">
    <source>
        <dbReference type="PROSITE" id="PS50943"/>
    </source>
</evidence>
<dbReference type="Gene3D" id="1.10.260.40">
    <property type="entry name" value="lambda repressor-like DNA-binding domains"/>
    <property type="match status" value="2"/>
</dbReference>
<proteinExistence type="predicted"/>
<dbReference type="InterPro" id="IPR052345">
    <property type="entry name" value="Rad_response_metalloprotease"/>
</dbReference>
<comment type="caution">
    <text evidence="2">The sequence shown here is derived from an EMBL/GenBank/DDBJ whole genome shotgun (WGS) entry which is preliminary data.</text>
</comment>
<dbReference type="InterPro" id="IPR010982">
    <property type="entry name" value="Lambda_DNA-bd_dom_sf"/>
</dbReference>
<dbReference type="SMART" id="SM00530">
    <property type="entry name" value="HTH_XRE"/>
    <property type="match status" value="2"/>
</dbReference>
<name>A0ABP7HD96_9PSEU</name>
<dbReference type="InterPro" id="IPR001387">
    <property type="entry name" value="Cro/C1-type_HTH"/>
</dbReference>
<dbReference type="EMBL" id="BAABCM010000001">
    <property type="protein sequence ID" value="GAA3791540.1"/>
    <property type="molecule type" value="Genomic_DNA"/>
</dbReference>
<dbReference type="RefSeq" id="WP_237336661.1">
    <property type="nucleotide sequence ID" value="NZ_BAABCM010000001.1"/>
</dbReference>
<keyword evidence="3" id="KW-1185">Reference proteome</keyword>
<dbReference type="PANTHER" id="PTHR43236:SF1">
    <property type="entry name" value="BLL7220 PROTEIN"/>
    <property type="match status" value="1"/>
</dbReference>
<dbReference type="CDD" id="cd00093">
    <property type="entry name" value="HTH_XRE"/>
    <property type="match status" value="2"/>
</dbReference>
<dbReference type="Proteomes" id="UP001501624">
    <property type="component" value="Unassembled WGS sequence"/>
</dbReference>
<dbReference type="SUPFAM" id="SSF47413">
    <property type="entry name" value="lambda repressor-like DNA-binding domains"/>
    <property type="match status" value="2"/>
</dbReference>
<evidence type="ECO:0000313" key="2">
    <source>
        <dbReference type="EMBL" id="GAA3791540.1"/>
    </source>
</evidence>
<evidence type="ECO:0000313" key="3">
    <source>
        <dbReference type="Proteomes" id="UP001501624"/>
    </source>
</evidence>
<gene>
    <name evidence="2" type="ORF">GCM10022380_05150</name>
</gene>
<feature type="domain" description="HTH cro/C1-type" evidence="1">
    <location>
        <begin position="90"/>
        <end position="152"/>
    </location>
</feature>
<protein>
    <recommendedName>
        <fullName evidence="1">HTH cro/C1-type domain-containing protein</fullName>
    </recommendedName>
</protein>
<dbReference type="Pfam" id="PF01381">
    <property type="entry name" value="HTH_3"/>
    <property type="match status" value="1"/>
</dbReference>
<dbReference type="PROSITE" id="PS50943">
    <property type="entry name" value="HTH_CROC1"/>
    <property type="match status" value="1"/>
</dbReference>